<dbReference type="Proteomes" id="UP000037069">
    <property type="component" value="Unassembled WGS sequence"/>
</dbReference>
<organism evidence="1 2">
    <name type="scientific">Lucilia cuprina</name>
    <name type="common">Green bottle fly</name>
    <name type="synonym">Australian sheep blowfly</name>
    <dbReference type="NCBI Taxonomy" id="7375"/>
    <lineage>
        <taxon>Eukaryota</taxon>
        <taxon>Metazoa</taxon>
        <taxon>Ecdysozoa</taxon>
        <taxon>Arthropoda</taxon>
        <taxon>Hexapoda</taxon>
        <taxon>Insecta</taxon>
        <taxon>Pterygota</taxon>
        <taxon>Neoptera</taxon>
        <taxon>Endopterygota</taxon>
        <taxon>Diptera</taxon>
        <taxon>Brachycera</taxon>
        <taxon>Muscomorpha</taxon>
        <taxon>Oestroidea</taxon>
        <taxon>Calliphoridae</taxon>
        <taxon>Luciliinae</taxon>
        <taxon>Lucilia</taxon>
    </lineage>
</organism>
<protein>
    <submittedName>
        <fullName evidence="1">Uncharacterized protein</fullName>
    </submittedName>
</protein>
<proteinExistence type="predicted"/>
<sequence length="160" mass="18481">MTWGRTRESINLILRVPSCPQNFVLIEVSFGSTRFLWDKFGAIADDNRYSTEEIDKAIYGLQDPSGMRYTLFIPDLPQCVSVNLIDLMLPTQQRPFYLRVVVNESDVFTSRKLKNSQRLDQIQDLKFHISKLPPACKKHNVAVVSCHRSSSSDWKKFIVQ</sequence>
<reference evidence="1 2" key="1">
    <citation type="journal article" date="2015" name="Nat. Commun.">
        <title>Lucilia cuprina genome unlocks parasitic fly biology to underpin future interventions.</title>
        <authorList>
            <person name="Anstead C.A."/>
            <person name="Korhonen P.K."/>
            <person name="Young N.D."/>
            <person name="Hall R.S."/>
            <person name="Jex A.R."/>
            <person name="Murali S.C."/>
            <person name="Hughes D.S."/>
            <person name="Lee S.F."/>
            <person name="Perry T."/>
            <person name="Stroehlein A.J."/>
            <person name="Ansell B.R."/>
            <person name="Breugelmans B."/>
            <person name="Hofmann A."/>
            <person name="Qu J."/>
            <person name="Dugan S."/>
            <person name="Lee S.L."/>
            <person name="Chao H."/>
            <person name="Dinh H."/>
            <person name="Han Y."/>
            <person name="Doddapaneni H.V."/>
            <person name="Worley K.C."/>
            <person name="Muzny D.M."/>
            <person name="Ioannidis P."/>
            <person name="Waterhouse R.M."/>
            <person name="Zdobnov E.M."/>
            <person name="James P.J."/>
            <person name="Bagnall N.H."/>
            <person name="Kotze A.C."/>
            <person name="Gibbs R.A."/>
            <person name="Richards S."/>
            <person name="Batterham P."/>
            <person name="Gasser R.B."/>
        </authorList>
    </citation>
    <scope>NUCLEOTIDE SEQUENCE [LARGE SCALE GENOMIC DNA]</scope>
    <source>
        <strain evidence="1 2">LS</strain>
        <tissue evidence="1">Full body</tissue>
    </source>
</reference>
<accession>A0A0L0C2F3</accession>
<comment type="caution">
    <text evidence="1">The sequence shown here is derived from an EMBL/GenBank/DDBJ whole genome shotgun (WGS) entry which is preliminary data.</text>
</comment>
<keyword evidence="2" id="KW-1185">Reference proteome</keyword>
<dbReference type="AlphaFoldDB" id="A0A0L0C2F3"/>
<gene>
    <name evidence="1" type="ORF">FF38_05784</name>
</gene>
<name>A0A0L0C2F3_LUCCU</name>
<evidence type="ECO:0000313" key="2">
    <source>
        <dbReference type="Proteomes" id="UP000037069"/>
    </source>
</evidence>
<dbReference type="EMBL" id="JRES01001096">
    <property type="protein sequence ID" value="KNC25609.1"/>
    <property type="molecule type" value="Genomic_DNA"/>
</dbReference>
<evidence type="ECO:0000313" key="1">
    <source>
        <dbReference type="EMBL" id="KNC25609.1"/>
    </source>
</evidence>